<keyword evidence="2" id="KW-1133">Transmembrane helix</keyword>
<evidence type="ECO:0000256" key="1">
    <source>
        <dbReference type="SAM" id="MobiDB-lite"/>
    </source>
</evidence>
<dbReference type="EMBL" id="ML143394">
    <property type="protein sequence ID" value="TBU32688.1"/>
    <property type="molecule type" value="Genomic_DNA"/>
</dbReference>
<gene>
    <name evidence="3" type="ORF">BD311DRAFT_856877</name>
</gene>
<reference evidence="3" key="1">
    <citation type="submission" date="2019-01" db="EMBL/GenBank/DDBJ databases">
        <title>Draft genome sequences of three monokaryotic isolates of the white-rot basidiomycete fungus Dichomitus squalens.</title>
        <authorList>
            <consortium name="DOE Joint Genome Institute"/>
            <person name="Lopez S.C."/>
            <person name="Andreopoulos B."/>
            <person name="Pangilinan J."/>
            <person name="Lipzen A."/>
            <person name="Riley R."/>
            <person name="Ahrendt S."/>
            <person name="Ng V."/>
            <person name="Barry K."/>
            <person name="Daum C."/>
            <person name="Grigoriev I.V."/>
            <person name="Hilden K.S."/>
            <person name="Makela M.R."/>
            <person name="de Vries R.P."/>
        </authorList>
    </citation>
    <scope>NUCLEOTIDE SEQUENCE [LARGE SCALE GENOMIC DNA]</scope>
    <source>
        <strain evidence="3">OM18370.1</strain>
    </source>
</reference>
<dbReference type="Proteomes" id="UP000292957">
    <property type="component" value="Unassembled WGS sequence"/>
</dbReference>
<evidence type="ECO:0000313" key="3">
    <source>
        <dbReference type="EMBL" id="TBU32688.1"/>
    </source>
</evidence>
<feature type="compositionally biased region" description="Basic and acidic residues" evidence="1">
    <location>
        <begin position="116"/>
        <end position="141"/>
    </location>
</feature>
<sequence>MSSTPACTIVLHVAGDSDDEYPQSPTLAFGGFSTSSASSSTSTLCDLDPEDLLTVPGAAHKERFRKANLTIERHRVLVNPRLARLRPAWTTAEDPDDDRIILVPNESLEPANKPALEVDAKPVDNKPALEVDNKLDDDDRRNRFHRPGQSETPTPRRKSKSNSKDRKKSWELRKHVSFFGAIVTIVVLDALIFLLRLVH</sequence>
<accession>A0A4Q9MZ07</accession>
<dbReference type="AlphaFoldDB" id="A0A4Q9MZ07"/>
<keyword evidence="2" id="KW-0812">Transmembrane</keyword>
<organism evidence="3">
    <name type="scientific">Dichomitus squalens</name>
    <dbReference type="NCBI Taxonomy" id="114155"/>
    <lineage>
        <taxon>Eukaryota</taxon>
        <taxon>Fungi</taxon>
        <taxon>Dikarya</taxon>
        <taxon>Basidiomycota</taxon>
        <taxon>Agaricomycotina</taxon>
        <taxon>Agaricomycetes</taxon>
        <taxon>Polyporales</taxon>
        <taxon>Polyporaceae</taxon>
        <taxon>Dichomitus</taxon>
    </lineage>
</organism>
<feature type="region of interest" description="Disordered" evidence="1">
    <location>
        <begin position="112"/>
        <end position="167"/>
    </location>
</feature>
<keyword evidence="2" id="KW-0472">Membrane</keyword>
<proteinExistence type="predicted"/>
<evidence type="ECO:0000256" key="2">
    <source>
        <dbReference type="SAM" id="Phobius"/>
    </source>
</evidence>
<dbReference type="OrthoDB" id="10496354at2759"/>
<protein>
    <submittedName>
        <fullName evidence="3">Uncharacterized protein</fullName>
    </submittedName>
</protein>
<feature type="transmembrane region" description="Helical" evidence="2">
    <location>
        <begin position="176"/>
        <end position="198"/>
    </location>
</feature>
<name>A0A4Q9MZ07_9APHY</name>